<evidence type="ECO:0000313" key="4">
    <source>
        <dbReference type="EMBL" id="PIP42009.1"/>
    </source>
</evidence>
<protein>
    <submittedName>
        <fullName evidence="4">Signal transduction protein</fullName>
    </submittedName>
</protein>
<proteinExistence type="predicted"/>
<feature type="domain" description="CBS" evidence="3">
    <location>
        <begin position="7"/>
        <end position="64"/>
    </location>
</feature>
<evidence type="ECO:0000256" key="1">
    <source>
        <dbReference type="ARBA" id="ARBA00023122"/>
    </source>
</evidence>
<comment type="caution">
    <text evidence="4">The sequence shown here is derived from an EMBL/GenBank/DDBJ whole genome shotgun (WGS) entry which is preliminary data.</text>
</comment>
<dbReference type="InterPro" id="IPR000644">
    <property type="entry name" value="CBS_dom"/>
</dbReference>
<organism evidence="4 5">
    <name type="scientific">Candidatus Desantisbacteria bacterium CG23_combo_of_CG06-09_8_20_14_all_40_23</name>
    <dbReference type="NCBI Taxonomy" id="1974550"/>
    <lineage>
        <taxon>Bacteria</taxon>
        <taxon>Candidatus Desantisiibacteriota</taxon>
    </lineage>
</organism>
<evidence type="ECO:0000256" key="2">
    <source>
        <dbReference type="PROSITE-ProRule" id="PRU00703"/>
    </source>
</evidence>
<dbReference type="Pfam" id="PF00571">
    <property type="entry name" value="CBS"/>
    <property type="match status" value="2"/>
</dbReference>
<dbReference type="InterPro" id="IPR046342">
    <property type="entry name" value="CBS_dom_sf"/>
</dbReference>
<name>A0A2H0A995_9BACT</name>
<dbReference type="InterPro" id="IPR051257">
    <property type="entry name" value="Diverse_CBS-Domain"/>
</dbReference>
<dbReference type="Gene3D" id="3.10.580.10">
    <property type="entry name" value="CBS-domain"/>
    <property type="match status" value="1"/>
</dbReference>
<accession>A0A2H0A995</accession>
<dbReference type="PROSITE" id="PS51371">
    <property type="entry name" value="CBS"/>
    <property type="match status" value="2"/>
</dbReference>
<evidence type="ECO:0000313" key="5">
    <source>
        <dbReference type="Proteomes" id="UP000231067"/>
    </source>
</evidence>
<gene>
    <name evidence="4" type="ORF">COX18_01665</name>
</gene>
<dbReference type="EMBL" id="PCSH01000026">
    <property type="protein sequence ID" value="PIP42009.1"/>
    <property type="molecule type" value="Genomic_DNA"/>
</dbReference>
<dbReference type="SUPFAM" id="SSF54631">
    <property type="entry name" value="CBS-domain pair"/>
    <property type="match status" value="1"/>
</dbReference>
<dbReference type="CDD" id="cd04586">
    <property type="entry name" value="CBS_pair_BON_assoc"/>
    <property type="match status" value="1"/>
</dbReference>
<dbReference type="Proteomes" id="UP000231067">
    <property type="component" value="Unassembled WGS sequence"/>
</dbReference>
<dbReference type="SMART" id="SM00116">
    <property type="entry name" value="CBS"/>
    <property type="match status" value="2"/>
</dbReference>
<dbReference type="PANTHER" id="PTHR43080:SF2">
    <property type="entry name" value="CBS DOMAIN-CONTAINING PROTEIN"/>
    <property type="match status" value="1"/>
</dbReference>
<sequence>MKVSEIMIRDVCTVMPQDSIKKVTAILCTNRITGVPVVNEDKELLGIISEKDILQAMYPKYAELYNAPLSNIDFEELEGQYKNVTALKIESLMVKNVITATPDTPILKVASLMILKNIRRVPIVDGKKLVGIISQGLIHQAIFKRELGI</sequence>
<feature type="domain" description="CBS" evidence="3">
    <location>
        <begin position="93"/>
        <end position="149"/>
    </location>
</feature>
<dbReference type="AlphaFoldDB" id="A0A2H0A995"/>
<evidence type="ECO:0000259" key="3">
    <source>
        <dbReference type="PROSITE" id="PS51371"/>
    </source>
</evidence>
<reference evidence="4 5" key="1">
    <citation type="submission" date="2017-09" db="EMBL/GenBank/DDBJ databases">
        <title>Depth-based differentiation of microbial function through sediment-hosted aquifers and enrichment of novel symbionts in the deep terrestrial subsurface.</title>
        <authorList>
            <person name="Probst A.J."/>
            <person name="Ladd B."/>
            <person name="Jarett J.K."/>
            <person name="Geller-Mcgrath D.E."/>
            <person name="Sieber C.M."/>
            <person name="Emerson J.B."/>
            <person name="Anantharaman K."/>
            <person name="Thomas B.C."/>
            <person name="Malmstrom R."/>
            <person name="Stieglmeier M."/>
            <person name="Klingl A."/>
            <person name="Woyke T."/>
            <person name="Ryan C.M."/>
            <person name="Banfield J.F."/>
        </authorList>
    </citation>
    <scope>NUCLEOTIDE SEQUENCE [LARGE SCALE GENOMIC DNA]</scope>
    <source>
        <strain evidence="4">CG23_combo_of_CG06-09_8_20_14_all_40_23</strain>
    </source>
</reference>
<keyword evidence="1 2" id="KW-0129">CBS domain</keyword>
<dbReference type="PANTHER" id="PTHR43080">
    <property type="entry name" value="CBS DOMAIN-CONTAINING PROTEIN CBSX3, MITOCHONDRIAL"/>
    <property type="match status" value="1"/>
</dbReference>